<name>A0A4V5PKX1_9BACT</name>
<dbReference type="Proteomes" id="UP000309215">
    <property type="component" value="Unassembled WGS sequence"/>
</dbReference>
<keyword evidence="1" id="KW-0812">Transmembrane</keyword>
<dbReference type="RefSeq" id="WP_136935244.1">
    <property type="nucleotide sequence ID" value="NZ_SSMQ01000082.1"/>
</dbReference>
<keyword evidence="1" id="KW-1133">Transmembrane helix</keyword>
<gene>
    <name evidence="2" type="ORF">E8A74_44490</name>
</gene>
<keyword evidence="1" id="KW-0472">Membrane</keyword>
<evidence type="ECO:0000313" key="2">
    <source>
        <dbReference type="EMBL" id="TKC97170.1"/>
    </source>
</evidence>
<dbReference type="OrthoDB" id="5525061at2"/>
<dbReference type="EMBL" id="SSMQ01000082">
    <property type="protein sequence ID" value="TKC97170.1"/>
    <property type="molecule type" value="Genomic_DNA"/>
</dbReference>
<evidence type="ECO:0000313" key="3">
    <source>
        <dbReference type="Proteomes" id="UP000309215"/>
    </source>
</evidence>
<sequence>MSGGLISHNDGPPVARCVRCSAVAAGPCARCHAPVCGDCCVLTEGGARVWAICLACEDRGGRSLRRGWITLLGWIAVPIAGLAALVALLEWFARK</sequence>
<evidence type="ECO:0000256" key="1">
    <source>
        <dbReference type="SAM" id="Phobius"/>
    </source>
</evidence>
<comment type="caution">
    <text evidence="2">The sequence shown here is derived from an EMBL/GenBank/DDBJ whole genome shotgun (WGS) entry which is preliminary data.</text>
</comment>
<keyword evidence="3" id="KW-1185">Reference proteome</keyword>
<accession>A0A4V5PKX1</accession>
<organism evidence="2 3">
    <name type="scientific">Polyangium fumosum</name>
    <dbReference type="NCBI Taxonomy" id="889272"/>
    <lineage>
        <taxon>Bacteria</taxon>
        <taxon>Pseudomonadati</taxon>
        <taxon>Myxococcota</taxon>
        <taxon>Polyangia</taxon>
        <taxon>Polyangiales</taxon>
        <taxon>Polyangiaceae</taxon>
        <taxon>Polyangium</taxon>
    </lineage>
</organism>
<proteinExistence type="predicted"/>
<feature type="transmembrane region" description="Helical" evidence="1">
    <location>
        <begin position="68"/>
        <end position="93"/>
    </location>
</feature>
<dbReference type="AlphaFoldDB" id="A0A4V5PKX1"/>
<reference evidence="2 3" key="1">
    <citation type="submission" date="2019-04" db="EMBL/GenBank/DDBJ databases">
        <authorList>
            <person name="Li Y."/>
            <person name="Wang J."/>
        </authorList>
    </citation>
    <scope>NUCLEOTIDE SEQUENCE [LARGE SCALE GENOMIC DNA]</scope>
    <source>
        <strain evidence="2 3">DSM 14668</strain>
    </source>
</reference>
<protein>
    <submittedName>
        <fullName evidence="2">Uncharacterized protein</fullName>
    </submittedName>
</protein>